<gene>
    <name evidence="1" type="ORF">V2W30_38255</name>
</gene>
<reference evidence="1" key="1">
    <citation type="journal article" date="2025" name="Int. J. Syst. Evol. Microbiol.">
        <title>Streptomyces citrinus sp. nov., with yellow diffusible pigment.</title>
        <authorList>
            <person name="He Y."/>
            <person name="Yang E."/>
            <person name="Xu J."/>
            <person name="Sun Y."/>
            <person name="Sun L."/>
        </authorList>
    </citation>
    <scope>NUCLEOTIDE SEQUENCE</scope>
    <source>
        <strain evidence="1">Q6</strain>
    </source>
</reference>
<evidence type="ECO:0000313" key="2">
    <source>
        <dbReference type="Proteomes" id="UP001432251"/>
    </source>
</evidence>
<sequence>MVEWRAMGRGIRPVPRPWATPLVWAAAYGGAFVLVGAFDALGVLDRTGLALLVLSLLAALLGLRGRLVAAPGTAFLCWTCLNVLGTEPTGEISWAGHRDPGWMACLLAAAVLGTVAGRLLHARAAYRRVTPG</sequence>
<keyword evidence="2" id="KW-1185">Reference proteome</keyword>
<protein>
    <submittedName>
        <fullName evidence="1">Uncharacterized protein</fullName>
    </submittedName>
</protein>
<accession>A0ACD5AN25</accession>
<evidence type="ECO:0000313" key="1">
    <source>
        <dbReference type="EMBL" id="WWQ68604.1"/>
    </source>
</evidence>
<name>A0ACD5AN25_9ACTN</name>
<organism evidence="1 2">
    <name type="scientific">Streptomyces citrinus</name>
    <dbReference type="NCBI Taxonomy" id="3118173"/>
    <lineage>
        <taxon>Bacteria</taxon>
        <taxon>Bacillati</taxon>
        <taxon>Actinomycetota</taxon>
        <taxon>Actinomycetes</taxon>
        <taxon>Kitasatosporales</taxon>
        <taxon>Streptomycetaceae</taxon>
        <taxon>Streptomyces</taxon>
    </lineage>
</organism>
<dbReference type="EMBL" id="CP146022">
    <property type="protein sequence ID" value="WWQ68604.1"/>
    <property type="molecule type" value="Genomic_DNA"/>
</dbReference>
<dbReference type="Proteomes" id="UP001432251">
    <property type="component" value="Chromosome"/>
</dbReference>
<proteinExistence type="predicted"/>